<dbReference type="EMBL" id="CP009417">
    <property type="protein sequence ID" value="AJD93272.1"/>
    <property type="molecule type" value="Genomic_DNA"/>
</dbReference>
<proteinExistence type="predicted"/>
<dbReference type="Proteomes" id="UP000031449">
    <property type="component" value="Plasmid unnamed"/>
</dbReference>
<accession>A0A0B5AX51</accession>
<keyword evidence="1" id="KW-0614">Plasmid</keyword>
<protein>
    <submittedName>
        <fullName evidence="1">Uncharacterized protein</fullName>
    </submittedName>
</protein>
<evidence type="ECO:0000313" key="2">
    <source>
        <dbReference type="Proteomes" id="UP000031449"/>
    </source>
</evidence>
<name>A0A0B5AX51_9BACL</name>
<organism evidence="1 2">
    <name type="scientific">Jeotgalibacillus malaysiensis</name>
    <dbReference type="NCBI Taxonomy" id="1508404"/>
    <lineage>
        <taxon>Bacteria</taxon>
        <taxon>Bacillati</taxon>
        <taxon>Bacillota</taxon>
        <taxon>Bacilli</taxon>
        <taxon>Bacillales</taxon>
        <taxon>Caryophanaceae</taxon>
        <taxon>Jeotgalibacillus</taxon>
    </lineage>
</organism>
<keyword evidence="2" id="KW-1185">Reference proteome</keyword>
<sequence>MKKYEFTGETKDVRVYIKNEEGRIKPVIQTLHQIRSLQLFICRGTVIPEGAIGGWIENEDSLSQFDSSWLWVDSMLCNGATASGETLIVDSTLNGNIEVINSMVANSKVECQKEYDETNYLINTVVLDCELNYMVHLDVNGGKLKELYVDGESGGKIITEGNIELINLYDPRLCLKGEATFENCYIYRFLEGNHVSGTFKDVKFVNQVVLDGTFEMEKCRIDNVSFTEGETYHMQDVNLKSKSASTLSKSATWKNVMLQAESLNIMSSTNFKNLYAFGISTFSVFVEAKINHVFLDKKSSLYLDGDETCMLIGEPVKSKNKTEKQGIRIYSKDLNLHDSSLSGNVNIVGNWSLLNTNVSGCASLYAYNEFTHIVENSLLSEFSSVRVEETNKIERFDEVYASSDMSICR</sequence>
<dbReference type="AlphaFoldDB" id="A0A0B5AX51"/>
<dbReference type="HOGENOM" id="CLU_054933_0_0_9"/>
<dbReference type="OrthoDB" id="2241963at2"/>
<geneLocation type="plasmid" evidence="2"/>
<dbReference type="BioCyc" id="JESP1508404:G14D9-13238-MONOMER"/>
<reference evidence="1 2" key="1">
    <citation type="submission" date="2014-08" db="EMBL/GenBank/DDBJ databases">
        <title>Complete genome of a marine bacteria Jeotgalibacillus malaysiensis.</title>
        <authorList>
            <person name="Yaakop A.S."/>
            <person name="Chan K.-G."/>
            <person name="Goh K.M."/>
        </authorList>
    </citation>
    <scope>NUCLEOTIDE SEQUENCE [LARGE SCALE GENOMIC DNA]</scope>
    <source>
        <strain evidence="1 2">D5</strain>
        <plasmid evidence="2">Plasmid</plasmid>
    </source>
</reference>
<evidence type="ECO:0000313" key="1">
    <source>
        <dbReference type="EMBL" id="AJD93272.1"/>
    </source>
</evidence>
<gene>
    <name evidence="1" type="ORF">JMA_39540</name>
</gene>
<dbReference type="KEGG" id="jeo:JMA_39540"/>